<organism evidence="4 5">
    <name type="scientific">Rickenella mellea</name>
    <dbReference type="NCBI Taxonomy" id="50990"/>
    <lineage>
        <taxon>Eukaryota</taxon>
        <taxon>Fungi</taxon>
        <taxon>Dikarya</taxon>
        <taxon>Basidiomycota</taxon>
        <taxon>Agaricomycotina</taxon>
        <taxon>Agaricomycetes</taxon>
        <taxon>Hymenochaetales</taxon>
        <taxon>Rickenellaceae</taxon>
        <taxon>Rickenella</taxon>
    </lineage>
</organism>
<dbReference type="GO" id="GO:0000014">
    <property type="term" value="F:single-stranded DNA endodeoxyribonuclease activity"/>
    <property type="evidence" value="ECO:0007669"/>
    <property type="project" value="TreeGrafter"/>
</dbReference>
<evidence type="ECO:0000256" key="2">
    <source>
        <dbReference type="ARBA" id="ARBA00022801"/>
    </source>
</evidence>
<protein>
    <submittedName>
        <fullName evidence="4">Uncharacterized protein</fullName>
    </submittedName>
</protein>
<gene>
    <name evidence="4" type="ORF">BD410DRAFT_844433</name>
</gene>
<dbReference type="EMBL" id="ML170244">
    <property type="protein sequence ID" value="TDL16380.1"/>
    <property type="molecule type" value="Genomic_DNA"/>
</dbReference>
<keyword evidence="2" id="KW-0378">Hydrolase</keyword>
<dbReference type="GO" id="GO:0000724">
    <property type="term" value="P:double-strand break repair via homologous recombination"/>
    <property type="evidence" value="ECO:0007669"/>
    <property type="project" value="TreeGrafter"/>
</dbReference>
<dbReference type="OrthoDB" id="361020at2759"/>
<dbReference type="GO" id="GO:1901255">
    <property type="term" value="P:nucleotide-excision repair involved in interstrand cross-link repair"/>
    <property type="evidence" value="ECO:0007669"/>
    <property type="project" value="TreeGrafter"/>
</dbReference>
<dbReference type="PANTHER" id="PTHR10150:SF0">
    <property type="entry name" value="DNA REPAIR ENDONUCLEASE XPF"/>
    <property type="match status" value="1"/>
</dbReference>
<keyword evidence="5" id="KW-1185">Reference proteome</keyword>
<dbReference type="GO" id="GO:0000712">
    <property type="term" value="P:resolution of meiotic recombination intermediates"/>
    <property type="evidence" value="ECO:0007669"/>
    <property type="project" value="TreeGrafter"/>
</dbReference>
<accession>A0A4Y7PPH3</accession>
<reference evidence="4 5" key="1">
    <citation type="submission" date="2018-06" db="EMBL/GenBank/DDBJ databases">
        <title>A transcriptomic atlas of mushroom development highlights an independent origin of complex multicellularity.</title>
        <authorList>
            <consortium name="DOE Joint Genome Institute"/>
            <person name="Krizsan K."/>
            <person name="Almasi E."/>
            <person name="Merenyi Z."/>
            <person name="Sahu N."/>
            <person name="Viragh M."/>
            <person name="Koszo T."/>
            <person name="Mondo S."/>
            <person name="Kiss B."/>
            <person name="Balint B."/>
            <person name="Kues U."/>
            <person name="Barry K."/>
            <person name="Hegedus J.C."/>
            <person name="Henrissat B."/>
            <person name="Johnson J."/>
            <person name="Lipzen A."/>
            <person name="Ohm R."/>
            <person name="Nagy I."/>
            <person name="Pangilinan J."/>
            <person name="Yan J."/>
            <person name="Xiong Y."/>
            <person name="Grigoriev I.V."/>
            <person name="Hibbett D.S."/>
            <person name="Nagy L.G."/>
        </authorList>
    </citation>
    <scope>NUCLEOTIDE SEQUENCE [LARGE SCALE GENOMIC DNA]</scope>
    <source>
        <strain evidence="4 5">SZMC22713</strain>
    </source>
</reference>
<dbReference type="GO" id="GO:0000110">
    <property type="term" value="C:nucleotide-excision repair factor 1 complex"/>
    <property type="evidence" value="ECO:0007669"/>
    <property type="project" value="TreeGrafter"/>
</dbReference>
<dbReference type="AlphaFoldDB" id="A0A4Y7PPH3"/>
<proteinExistence type="predicted"/>
<dbReference type="Proteomes" id="UP000294933">
    <property type="component" value="Unassembled WGS sequence"/>
</dbReference>
<name>A0A4Y7PPH3_9AGAM</name>
<evidence type="ECO:0000313" key="5">
    <source>
        <dbReference type="Proteomes" id="UP000294933"/>
    </source>
</evidence>
<dbReference type="GO" id="GO:0003697">
    <property type="term" value="F:single-stranded DNA binding"/>
    <property type="evidence" value="ECO:0007669"/>
    <property type="project" value="TreeGrafter"/>
</dbReference>
<keyword evidence="1" id="KW-0227">DNA damage</keyword>
<sequence length="181" mass="19884">MNNPQAIMLATASSSTQSSSRMPGNSAENPIMIEMQELELLKTIHNPSTSDLTILVRGLGLRKVVCTLLKIYDGPQNLVLLVNATSEEEASIIEELGAMGYRKPWLIVVGYEMGKKDRASLLKQGGLISVTSKILVVDMLQSDIPTELITGLMVLHAERMTALSLEAFIIRLFREKTKPDS</sequence>
<dbReference type="PANTHER" id="PTHR10150">
    <property type="entry name" value="DNA REPAIR ENDONUCLEASE XPF"/>
    <property type="match status" value="1"/>
</dbReference>
<dbReference type="VEuPathDB" id="FungiDB:BD410DRAFT_844433"/>
<evidence type="ECO:0000313" key="4">
    <source>
        <dbReference type="EMBL" id="TDL16380.1"/>
    </source>
</evidence>
<dbReference type="GO" id="GO:0003684">
    <property type="term" value="F:damaged DNA binding"/>
    <property type="evidence" value="ECO:0007669"/>
    <property type="project" value="TreeGrafter"/>
</dbReference>
<evidence type="ECO:0000256" key="1">
    <source>
        <dbReference type="ARBA" id="ARBA00022763"/>
    </source>
</evidence>
<keyword evidence="3" id="KW-0234">DNA repair</keyword>
<evidence type="ECO:0000256" key="3">
    <source>
        <dbReference type="ARBA" id="ARBA00023204"/>
    </source>
</evidence>
<dbReference type="STRING" id="50990.A0A4Y7PPH3"/>